<protein>
    <recommendedName>
        <fullName evidence="4">PIN domain-containing protein</fullName>
    </recommendedName>
</protein>
<comment type="caution">
    <text evidence="2">The sequence shown here is derived from an EMBL/GenBank/DDBJ whole genome shotgun (WGS) entry which is preliminary data.</text>
</comment>
<evidence type="ECO:0000313" key="2">
    <source>
        <dbReference type="EMBL" id="CAB3714927.1"/>
    </source>
</evidence>
<keyword evidence="3" id="KW-1185">Reference proteome</keyword>
<accession>A0ABM8KZH4</accession>
<reference evidence="2 3" key="1">
    <citation type="submission" date="2020-04" db="EMBL/GenBank/DDBJ databases">
        <authorList>
            <person name="De Canck E."/>
        </authorList>
    </citation>
    <scope>NUCLEOTIDE SEQUENCE [LARGE SCALE GENOMIC DNA]</scope>
    <source>
        <strain evidence="2 3">LMG 1873</strain>
    </source>
</reference>
<dbReference type="EMBL" id="CADIJS010000003">
    <property type="protein sequence ID" value="CAB3714927.1"/>
    <property type="molecule type" value="Genomic_DNA"/>
</dbReference>
<sequence>MPDSLHSLSGGQTRASARGRRTAAQKPLFLRLACFHCRSLARSATLLSDTSLATAPERILSSSSARPPFIVLDACVLMSGILRRLLLRLAEAGVYTPVWTERIGEEWRRNAARIWDIPPEVLAEFWAEMNARFPDANEADTQVYEASLRYSDPKDFHVIAAGLARRARCGLQQPPVVQVLTWNLKDFNRSELRRQGLDVYNPDRMLVQWWQADADAMRAAIAQIPADYVALGREPEPLATTLHRERLYGLKSLVARDAG</sequence>
<feature type="region of interest" description="Disordered" evidence="1">
    <location>
        <begin position="1"/>
        <end position="20"/>
    </location>
</feature>
<evidence type="ECO:0000313" key="3">
    <source>
        <dbReference type="Proteomes" id="UP000494116"/>
    </source>
</evidence>
<gene>
    <name evidence="2" type="ORF">LMG1873_03430</name>
</gene>
<evidence type="ECO:0008006" key="4">
    <source>
        <dbReference type="Google" id="ProtNLM"/>
    </source>
</evidence>
<dbReference type="Proteomes" id="UP000494116">
    <property type="component" value="Unassembled WGS sequence"/>
</dbReference>
<name>A0ABM8KZH4_9BURK</name>
<organism evidence="2 3">
    <name type="scientific">Achromobacter piechaudii</name>
    <dbReference type="NCBI Taxonomy" id="72556"/>
    <lineage>
        <taxon>Bacteria</taxon>
        <taxon>Pseudomonadati</taxon>
        <taxon>Pseudomonadota</taxon>
        <taxon>Betaproteobacteria</taxon>
        <taxon>Burkholderiales</taxon>
        <taxon>Alcaligenaceae</taxon>
        <taxon>Achromobacter</taxon>
    </lineage>
</organism>
<proteinExistence type="predicted"/>
<evidence type="ECO:0000256" key="1">
    <source>
        <dbReference type="SAM" id="MobiDB-lite"/>
    </source>
</evidence>